<dbReference type="SUPFAM" id="SSF49503">
    <property type="entry name" value="Cupredoxins"/>
    <property type="match status" value="1"/>
</dbReference>
<evidence type="ECO:0000256" key="2">
    <source>
        <dbReference type="SAM" id="SignalP"/>
    </source>
</evidence>
<dbReference type="Proteomes" id="UP000289152">
    <property type="component" value="Unassembled WGS sequence"/>
</dbReference>
<reference evidence="3 4" key="1">
    <citation type="submission" date="2016-06" db="EMBL/GenBank/DDBJ databases">
        <title>Evolution of pathogenesis and genome organization in the Tremellales.</title>
        <authorList>
            <person name="Cuomo C."/>
            <person name="Litvintseva A."/>
            <person name="Heitman J."/>
            <person name="Chen Y."/>
            <person name="Sun S."/>
            <person name="Springer D."/>
            <person name="Dromer F."/>
            <person name="Young S."/>
            <person name="Zeng Q."/>
            <person name="Chapman S."/>
            <person name="Gujja S."/>
            <person name="Saif S."/>
            <person name="Birren B."/>
        </authorList>
    </citation>
    <scope>NUCLEOTIDE SEQUENCE [LARGE SCALE GENOMIC DNA]</scope>
    <source>
        <strain evidence="3 4">ATCC 28783</strain>
    </source>
</reference>
<keyword evidence="4" id="KW-1185">Reference proteome</keyword>
<evidence type="ECO:0008006" key="5">
    <source>
        <dbReference type="Google" id="ProtNLM"/>
    </source>
</evidence>
<dbReference type="CDD" id="cd00920">
    <property type="entry name" value="Cupredoxin"/>
    <property type="match status" value="1"/>
</dbReference>
<dbReference type="EMBL" id="SDIL01000065">
    <property type="protein sequence ID" value="RXK37574.1"/>
    <property type="molecule type" value="Genomic_DNA"/>
</dbReference>
<sequence>MFGSILTIALAATSVLGATQTIQVGANGALTFTPPSINASVGDTVDFQFVSGDHTVTQSTFAAPCSPMANGFNSGFMPGSSANPPTVGHCQQGMVAAINAPSKGNTFTAFQQAAEGKSTSTSSNSTGTGGTPSGSASASASASASSSASATGSGSASGPYGSSSSGASQIAVPALALVLLSAFAALL</sequence>
<feature type="compositionally biased region" description="Low complexity" evidence="1">
    <location>
        <begin position="133"/>
        <end position="165"/>
    </location>
</feature>
<gene>
    <name evidence="3" type="ORF">M231_05116</name>
</gene>
<dbReference type="OrthoDB" id="1921208at2759"/>
<dbReference type="PANTHER" id="PTHR34883">
    <property type="entry name" value="SERINE-RICH PROTEIN, PUTATIVE-RELATED-RELATED"/>
    <property type="match status" value="1"/>
</dbReference>
<evidence type="ECO:0000256" key="1">
    <source>
        <dbReference type="SAM" id="MobiDB-lite"/>
    </source>
</evidence>
<protein>
    <recommendedName>
        <fullName evidence="5">Phytocyanin domain-containing protein</fullName>
    </recommendedName>
</protein>
<dbReference type="STRING" id="5217.A0A4Q1BIT8"/>
<evidence type="ECO:0000313" key="3">
    <source>
        <dbReference type="EMBL" id="RXK37574.1"/>
    </source>
</evidence>
<organism evidence="3 4">
    <name type="scientific">Tremella mesenterica</name>
    <name type="common">Jelly fungus</name>
    <dbReference type="NCBI Taxonomy" id="5217"/>
    <lineage>
        <taxon>Eukaryota</taxon>
        <taxon>Fungi</taxon>
        <taxon>Dikarya</taxon>
        <taxon>Basidiomycota</taxon>
        <taxon>Agaricomycotina</taxon>
        <taxon>Tremellomycetes</taxon>
        <taxon>Tremellales</taxon>
        <taxon>Tremellaceae</taxon>
        <taxon>Tremella</taxon>
    </lineage>
</organism>
<dbReference type="VEuPathDB" id="FungiDB:TREMEDRAFT_63235"/>
<dbReference type="InParanoid" id="A0A4Q1BIT8"/>
<name>A0A4Q1BIT8_TREME</name>
<feature type="region of interest" description="Disordered" evidence="1">
    <location>
        <begin position="113"/>
        <end position="165"/>
    </location>
</feature>
<dbReference type="PANTHER" id="PTHR34883:SF15">
    <property type="entry name" value="EXTRACELLULAR SERINE-RICH PROTEIN"/>
    <property type="match status" value="1"/>
</dbReference>
<proteinExistence type="predicted"/>
<evidence type="ECO:0000313" key="4">
    <source>
        <dbReference type="Proteomes" id="UP000289152"/>
    </source>
</evidence>
<comment type="caution">
    <text evidence="3">The sequence shown here is derived from an EMBL/GenBank/DDBJ whole genome shotgun (WGS) entry which is preliminary data.</text>
</comment>
<dbReference type="InterPro" id="IPR052953">
    <property type="entry name" value="Ser-rich/MCO-related"/>
</dbReference>
<feature type="signal peptide" evidence="2">
    <location>
        <begin position="1"/>
        <end position="17"/>
    </location>
</feature>
<keyword evidence="2" id="KW-0732">Signal</keyword>
<accession>A0A4Q1BIT8</accession>
<dbReference type="Gene3D" id="2.60.40.420">
    <property type="entry name" value="Cupredoxins - blue copper proteins"/>
    <property type="match status" value="1"/>
</dbReference>
<dbReference type="AlphaFoldDB" id="A0A4Q1BIT8"/>
<dbReference type="InterPro" id="IPR008972">
    <property type="entry name" value="Cupredoxin"/>
</dbReference>
<feature type="chain" id="PRO_5020729224" description="Phytocyanin domain-containing protein" evidence="2">
    <location>
        <begin position="18"/>
        <end position="187"/>
    </location>
</feature>